<reference evidence="1" key="1">
    <citation type="submission" date="2024-05" db="EMBL/GenBank/DDBJ databases">
        <title>Planctomycetes of the genus Singulisphaera possess chitinolytic capabilities.</title>
        <authorList>
            <person name="Ivanova A."/>
        </authorList>
    </citation>
    <scope>NUCLEOTIDE SEQUENCE</scope>
    <source>
        <strain evidence="1">Ch08T</strain>
    </source>
</reference>
<name>A0AAU7CEW5_9BACT</name>
<protein>
    <submittedName>
        <fullName evidence="1">Uncharacterized protein</fullName>
    </submittedName>
</protein>
<accession>A0AAU7CEW5</accession>
<evidence type="ECO:0000313" key="1">
    <source>
        <dbReference type="EMBL" id="XBH03620.1"/>
    </source>
</evidence>
<organism evidence="1">
    <name type="scientific">Singulisphaera sp. Ch08</name>
    <dbReference type="NCBI Taxonomy" id="3120278"/>
    <lineage>
        <taxon>Bacteria</taxon>
        <taxon>Pseudomonadati</taxon>
        <taxon>Planctomycetota</taxon>
        <taxon>Planctomycetia</taxon>
        <taxon>Isosphaerales</taxon>
        <taxon>Isosphaeraceae</taxon>
        <taxon>Singulisphaera</taxon>
    </lineage>
</organism>
<proteinExistence type="predicted"/>
<sequence length="224" mass="24077">MTELDWFTCADPQALVAFLEGRVDARKLRLFAAACCGRIQDLFDGDRDRDALVVIEGYADGRADQTELGAVPDWTTNPALAQAATTRAVDAAAYAAAACSTLRAAAYGDLTHPVGQGDYDSAEAGEKTVQCRLLRDLCGNPFRAVTADPGWRTPTVLALARAIYAERAFDRMPGLVEALEEAGCADDAVLAHCLRWLGPHSRGCWVIDLILKQPKDTPVLASPE</sequence>
<dbReference type="RefSeq" id="WP_406696359.1">
    <property type="nucleotide sequence ID" value="NZ_CP155447.1"/>
</dbReference>
<dbReference type="EMBL" id="CP155447">
    <property type="protein sequence ID" value="XBH03620.1"/>
    <property type="molecule type" value="Genomic_DNA"/>
</dbReference>
<dbReference type="AlphaFoldDB" id="A0AAU7CEW5"/>
<gene>
    <name evidence="1" type="ORF">V5E97_35740</name>
</gene>